<accession>A0AA94EH97</accession>
<dbReference type="AlphaFoldDB" id="A0AA94EH97"/>
<keyword evidence="3" id="KW-1185">Reference proteome</keyword>
<protein>
    <recommendedName>
        <fullName evidence="4">DUF2730 family protein</fullName>
    </recommendedName>
</protein>
<name>A0AA94EH97_9GAMM</name>
<gene>
    <name evidence="2" type="ORF">CWE23_02730</name>
</gene>
<feature type="transmembrane region" description="Helical" evidence="1">
    <location>
        <begin position="7"/>
        <end position="26"/>
    </location>
</feature>
<dbReference type="Pfam" id="PF10805">
    <property type="entry name" value="DUF2730"/>
    <property type="match status" value="1"/>
</dbReference>
<dbReference type="EMBL" id="PIPS01000001">
    <property type="protein sequence ID" value="RUO44960.1"/>
    <property type="molecule type" value="Genomic_DNA"/>
</dbReference>
<evidence type="ECO:0000313" key="3">
    <source>
        <dbReference type="Proteomes" id="UP000286680"/>
    </source>
</evidence>
<dbReference type="InterPro" id="IPR020269">
    <property type="entry name" value="Phage_Mu_Releasin"/>
</dbReference>
<comment type="caution">
    <text evidence="2">The sequence shown here is derived from an EMBL/GenBank/DDBJ whole genome shotgun (WGS) entry which is preliminary data.</text>
</comment>
<sequence>MQWLVDFAPYIIAALQILAFLGFLVLSKHFASRTAQEKNEHELQKVNLRLTRVEDAVEKAPSHGEIRQLERQLGQVSSDIKRLEPSIKQLSNHVDMLFEKELNKK</sequence>
<keyword evidence="1" id="KW-0812">Transmembrane</keyword>
<keyword evidence="1" id="KW-1133">Transmembrane helix</keyword>
<evidence type="ECO:0000256" key="1">
    <source>
        <dbReference type="SAM" id="Phobius"/>
    </source>
</evidence>
<keyword evidence="1" id="KW-0472">Membrane</keyword>
<dbReference type="Proteomes" id="UP000286680">
    <property type="component" value="Unassembled WGS sequence"/>
</dbReference>
<evidence type="ECO:0000313" key="2">
    <source>
        <dbReference type="EMBL" id="RUO44960.1"/>
    </source>
</evidence>
<evidence type="ECO:0008006" key="4">
    <source>
        <dbReference type="Google" id="ProtNLM"/>
    </source>
</evidence>
<organism evidence="2 3">
    <name type="scientific">Idiomarina aquatica</name>
    <dbReference type="NCBI Taxonomy" id="1327752"/>
    <lineage>
        <taxon>Bacteria</taxon>
        <taxon>Pseudomonadati</taxon>
        <taxon>Pseudomonadota</taxon>
        <taxon>Gammaproteobacteria</taxon>
        <taxon>Alteromonadales</taxon>
        <taxon>Idiomarinaceae</taxon>
        <taxon>Idiomarina</taxon>
    </lineage>
</organism>
<dbReference type="RefSeq" id="WP_241970564.1">
    <property type="nucleotide sequence ID" value="NZ_PIPS01000001.1"/>
</dbReference>
<reference evidence="3" key="1">
    <citation type="journal article" date="2018" name="Front. Microbiol.">
        <title>Genome-Based Analysis Reveals the Taxonomy and Diversity of the Family Idiomarinaceae.</title>
        <authorList>
            <person name="Liu Y."/>
            <person name="Lai Q."/>
            <person name="Shao Z."/>
        </authorList>
    </citation>
    <scope>NUCLEOTIDE SEQUENCE [LARGE SCALE GENOMIC DNA]</scope>
    <source>
        <strain evidence="3">SN-14</strain>
    </source>
</reference>
<proteinExistence type="predicted"/>